<evidence type="ECO:0000256" key="1">
    <source>
        <dbReference type="ARBA" id="ARBA00001849"/>
    </source>
</evidence>
<dbReference type="SUPFAM" id="SSF50249">
    <property type="entry name" value="Nucleic acid-binding proteins"/>
    <property type="match status" value="4"/>
</dbReference>
<evidence type="ECO:0000256" key="4">
    <source>
        <dbReference type="ARBA" id="ARBA00022722"/>
    </source>
</evidence>
<evidence type="ECO:0000256" key="7">
    <source>
        <dbReference type="ARBA" id="ARBA00022884"/>
    </source>
</evidence>
<comment type="catalytic activity">
    <reaction evidence="1 8">
        <text>Exonucleolytic cleavage in the 3'- to 5'-direction to yield nucleoside 5'-phosphates.</text>
        <dbReference type="EC" id="3.1.13.1"/>
    </reaction>
</comment>
<dbReference type="Pfam" id="PF17876">
    <property type="entry name" value="CSD2"/>
    <property type="match status" value="1"/>
</dbReference>
<dbReference type="PANTHER" id="PTHR23355">
    <property type="entry name" value="RIBONUCLEASE"/>
    <property type="match status" value="1"/>
</dbReference>
<dbReference type="PROSITE" id="PS01175">
    <property type="entry name" value="RIBONUCLEASE_II"/>
    <property type="match status" value="1"/>
</dbReference>
<dbReference type="EC" id="3.1.13.1" evidence="8"/>
<dbReference type="Gene3D" id="2.40.50.140">
    <property type="entry name" value="Nucleic acid-binding proteins"/>
    <property type="match status" value="2"/>
</dbReference>
<evidence type="ECO:0000313" key="12">
    <source>
        <dbReference type="Proteomes" id="UP000175669"/>
    </source>
</evidence>
<comment type="caution">
    <text evidence="11">The sequence shown here is derived from an EMBL/GenBank/DDBJ whole genome shotgun (WGS) entry which is preliminary data.</text>
</comment>
<dbReference type="OrthoDB" id="9764149at2"/>
<dbReference type="InterPro" id="IPR022966">
    <property type="entry name" value="RNase_II/R_CS"/>
</dbReference>
<dbReference type="InterPro" id="IPR011805">
    <property type="entry name" value="RNase_R"/>
</dbReference>
<dbReference type="EMBL" id="MASR01000001">
    <property type="protein sequence ID" value="OFE12742.1"/>
    <property type="molecule type" value="Genomic_DNA"/>
</dbReference>
<feature type="compositionally biased region" description="Gly residues" evidence="9">
    <location>
        <begin position="775"/>
        <end position="792"/>
    </location>
</feature>
<dbReference type="SMART" id="SM00357">
    <property type="entry name" value="CSP"/>
    <property type="match status" value="2"/>
</dbReference>
<feature type="region of interest" description="Disordered" evidence="9">
    <location>
        <begin position="765"/>
        <end position="937"/>
    </location>
</feature>
<dbReference type="HAMAP" id="MF_01895">
    <property type="entry name" value="RNase_R"/>
    <property type="match status" value="1"/>
</dbReference>
<dbReference type="InterPro" id="IPR012340">
    <property type="entry name" value="NA-bd_OB-fold"/>
</dbReference>
<feature type="compositionally biased region" description="Low complexity" evidence="9">
    <location>
        <begin position="827"/>
        <end position="866"/>
    </location>
</feature>
<comment type="function">
    <text evidence="8">3'-5' exoribonuclease that releases 5'-nucleoside monophosphates and is involved in maturation of structured RNAs.</text>
</comment>
<dbReference type="RefSeq" id="WP_070116351.1">
    <property type="nucleotide sequence ID" value="NZ_MASR01000001.1"/>
</dbReference>
<dbReference type="STRING" id="1524254.PHACT_05985"/>
<evidence type="ECO:0000259" key="10">
    <source>
        <dbReference type="PROSITE" id="PS50126"/>
    </source>
</evidence>
<feature type="domain" description="S1 motif" evidence="10">
    <location>
        <begin position="677"/>
        <end position="758"/>
    </location>
</feature>
<protein>
    <recommendedName>
        <fullName evidence="8">Ribonuclease R</fullName>
        <shortName evidence="8">RNase R</shortName>
        <ecNumber evidence="8">3.1.13.1</ecNumber>
    </recommendedName>
</protein>
<dbReference type="Proteomes" id="UP000175669">
    <property type="component" value="Unassembled WGS sequence"/>
</dbReference>
<feature type="compositionally biased region" description="Low complexity" evidence="9">
    <location>
        <begin position="906"/>
        <end position="915"/>
    </location>
</feature>
<gene>
    <name evidence="8" type="primary">rnr</name>
    <name evidence="11" type="ORF">PHACT_05985</name>
</gene>
<dbReference type="SMART" id="SM00316">
    <property type="entry name" value="S1"/>
    <property type="match status" value="1"/>
</dbReference>
<accession>A0A1E8CKA0</accession>
<dbReference type="NCBIfam" id="TIGR00358">
    <property type="entry name" value="3_prime_RNase"/>
    <property type="match status" value="1"/>
</dbReference>
<keyword evidence="5 8" id="KW-0378">Hydrolase</keyword>
<proteinExistence type="inferred from homology"/>
<dbReference type="InterPro" id="IPR011129">
    <property type="entry name" value="CSD"/>
</dbReference>
<evidence type="ECO:0000256" key="5">
    <source>
        <dbReference type="ARBA" id="ARBA00022801"/>
    </source>
</evidence>
<dbReference type="GO" id="GO:0003723">
    <property type="term" value="F:RNA binding"/>
    <property type="evidence" value="ECO:0007669"/>
    <property type="project" value="UniProtKB-UniRule"/>
</dbReference>
<dbReference type="GO" id="GO:0006402">
    <property type="term" value="P:mRNA catabolic process"/>
    <property type="evidence" value="ECO:0007669"/>
    <property type="project" value="TreeGrafter"/>
</dbReference>
<dbReference type="InterPro" id="IPR013223">
    <property type="entry name" value="RNase_B_OB_dom"/>
</dbReference>
<dbReference type="Pfam" id="PF00575">
    <property type="entry name" value="S1"/>
    <property type="match status" value="1"/>
</dbReference>
<dbReference type="PANTHER" id="PTHR23355:SF9">
    <property type="entry name" value="DIS3-LIKE EXONUCLEASE 2"/>
    <property type="match status" value="1"/>
</dbReference>
<keyword evidence="3 8" id="KW-0963">Cytoplasm</keyword>
<evidence type="ECO:0000256" key="8">
    <source>
        <dbReference type="HAMAP-Rule" id="MF_01895"/>
    </source>
</evidence>
<dbReference type="InterPro" id="IPR050180">
    <property type="entry name" value="RNR_Ribonuclease"/>
</dbReference>
<name>A0A1E8CKA0_9GAMM</name>
<keyword evidence="4 8" id="KW-0540">Nuclease</keyword>
<dbReference type="Pfam" id="PF00773">
    <property type="entry name" value="RNB"/>
    <property type="match status" value="1"/>
</dbReference>
<dbReference type="PROSITE" id="PS50126">
    <property type="entry name" value="S1"/>
    <property type="match status" value="1"/>
</dbReference>
<feature type="region of interest" description="Disordered" evidence="9">
    <location>
        <begin position="1"/>
        <end position="29"/>
    </location>
</feature>
<evidence type="ECO:0000256" key="2">
    <source>
        <dbReference type="ARBA" id="ARBA00004496"/>
    </source>
</evidence>
<dbReference type="InterPro" id="IPR003029">
    <property type="entry name" value="S1_domain"/>
</dbReference>
<reference evidence="12" key="1">
    <citation type="submission" date="2016-07" db="EMBL/GenBank/DDBJ databases">
        <authorList>
            <person name="Florea S."/>
            <person name="Webb J.S."/>
            <person name="Jaromczyk J."/>
            <person name="Schardl C.L."/>
        </authorList>
    </citation>
    <scope>NUCLEOTIDE SEQUENCE [LARGE SCALE GENOMIC DNA]</scope>
    <source>
        <strain evidence="12">KCTC 42131</strain>
    </source>
</reference>
<comment type="similarity">
    <text evidence="8">Belongs to the RNR ribonuclease family. RNase R subfamily.</text>
</comment>
<evidence type="ECO:0000256" key="9">
    <source>
        <dbReference type="SAM" id="MobiDB-lite"/>
    </source>
</evidence>
<comment type="subcellular location">
    <subcellularLocation>
        <location evidence="2 8">Cytoplasm</location>
    </subcellularLocation>
</comment>
<dbReference type="InterPro" id="IPR040476">
    <property type="entry name" value="CSD2"/>
</dbReference>
<keyword evidence="7 8" id="KW-0694">RNA-binding</keyword>
<dbReference type="InterPro" id="IPR004476">
    <property type="entry name" value="RNase_II/RNase_R"/>
</dbReference>
<dbReference type="InterPro" id="IPR001900">
    <property type="entry name" value="RNase_II/R"/>
</dbReference>
<evidence type="ECO:0000313" key="11">
    <source>
        <dbReference type="EMBL" id="OFE12742.1"/>
    </source>
</evidence>
<dbReference type="Pfam" id="PF08206">
    <property type="entry name" value="OB_RNB"/>
    <property type="match status" value="1"/>
</dbReference>
<sequence>MSNRKQDRNTPTGSAPIKDPFANREAENYEKPIPSREFIMDYMEKVGEPVSYEHLCEHLELTDDEDQLEALRRRLIAMARDGQLISNRRGVYGLADKMELIKGRIQGNKEGMGFFIPQDGSGDLFLSPGEMVKVFDGDIVLARVSGVDRRGRREGMIVEVLERRTTQVVGRFYHESGFGLVVPDNRRISQEILIPEKDIGKAKDGQFVVAEIRSYADSRRKAIGAITEILGDHMAPGMEIDVALRGHDIPFEWPKDVERAVEGLTEEVAESDLANRIDLRHLPFVTIDGEDAKDFDDAVFCEPMDNGGSRLYVAIADVSHYVKPNSPLDDEAQKRGNSVYFPGHVVPMLPEVLSNGLCSLKPKVNRLTMVCEMELSPSGQVEHYRFYEGVIFSHARLTYTEVADMLEESDSDVRARSRDRLRERYADVLPHLETLYATYLRLAKCRQEAGALDFSSTETRIVFGETRKIAEIVPVIRNNAHRLVEECMLAANVCTARFLEDSDLPVLYRIHEGPNPEKLDNLSAFLREMGLVLTRKDKPEPKDYQRILESVGDRPDAHLIQTMLVRSMLQAVYAPENIGHFGLGFDAYTHFTSPIRRYPDLLVHRALRFLIREGKKKQQIRQVDGAPELTRKEIYPYQLKDMQHFGETCSTYERRADAASYDVQDWLKCEYVQDRVGDDFEGTVASVTGFGLFVMLNDIYVEGLVHITALANDYYKFDPVHQMLVGEHSGTTFHLGDSVRVRVARVDLDDRKIDLQLLDSSGNVAADSKAKGRGGKSGAKGGGKGKGSGRGAGKASEKGASARSGDGSAPAKRNAKVKDRTGGAGKAGAKTGTKAGAKTGAAKKTSTKGAPKTASKAGAKAGAKTAPKTEQKPAQRRKRKPDQTAAQRRARQPVKDSQPSTKKAAKQPARQPAQQDAGGKKPAGMFKRLMRKLGVSD</sequence>
<evidence type="ECO:0000256" key="3">
    <source>
        <dbReference type="ARBA" id="ARBA00022490"/>
    </source>
</evidence>
<dbReference type="AlphaFoldDB" id="A0A1E8CKA0"/>
<dbReference type="SMART" id="SM00955">
    <property type="entry name" value="RNB"/>
    <property type="match status" value="1"/>
</dbReference>
<keyword evidence="6 8" id="KW-0269">Exonuclease</keyword>
<keyword evidence="12" id="KW-1185">Reference proteome</keyword>
<dbReference type="GO" id="GO:0008859">
    <property type="term" value="F:exoribonuclease II activity"/>
    <property type="evidence" value="ECO:0007669"/>
    <property type="project" value="UniProtKB-UniRule"/>
</dbReference>
<dbReference type="GO" id="GO:0005829">
    <property type="term" value="C:cytosol"/>
    <property type="evidence" value="ECO:0007669"/>
    <property type="project" value="UniProtKB-ARBA"/>
</dbReference>
<dbReference type="NCBIfam" id="TIGR02063">
    <property type="entry name" value="RNase_R"/>
    <property type="match status" value="1"/>
</dbReference>
<evidence type="ECO:0000256" key="6">
    <source>
        <dbReference type="ARBA" id="ARBA00022839"/>
    </source>
</evidence>
<dbReference type="CDD" id="cd04471">
    <property type="entry name" value="S1_RNase_R"/>
    <property type="match status" value="1"/>
</dbReference>
<organism evidence="11 12">
    <name type="scientific">Pseudohongiella acticola</name>
    <dbReference type="NCBI Taxonomy" id="1524254"/>
    <lineage>
        <taxon>Bacteria</taxon>
        <taxon>Pseudomonadati</taxon>
        <taxon>Pseudomonadota</taxon>
        <taxon>Gammaproteobacteria</taxon>
        <taxon>Pseudomonadales</taxon>
        <taxon>Pseudohongiellaceae</taxon>
        <taxon>Pseudohongiella</taxon>
    </lineage>
</organism>